<keyword evidence="3" id="KW-0808">Transferase</keyword>
<sequence>MARLGSTCLLAGACIFLFITFFAFFDGLPSSRAVGGGSAIRPDIPEILHGAIPQSPAKAQPPPVRVDDPPVKEEPKKEDKKKEDKKKPEEKKKPEVPKPTIRPTFVVGDVKHTPEGPKPSEIVLLAASDGKGHNGGIVGLLDMAKQNRREYAELQGYKFEFINITKYDIGKAHPVWAKIPSIIDTFNMHPQAKWVWWLDLDAIIMTPSIDLNSHLLSHEAMLSRLIKGGEIMAGGERHTGLYTDKDPKPENIDLIVSQDHNGLNAGSFMIRRSEFSRWLLDMWYDPFFVDKDWPGKEQDAILHMVLNHQIVRDHTGYVPQRVLNAYSVGGDNMGWKTGDLVVHFAGCWVENKCNERWKDFWSRRNKAADVKKTPAA</sequence>
<accession>A0A3N4IMU0</accession>
<dbReference type="GO" id="GO:0016757">
    <property type="term" value="F:glycosyltransferase activity"/>
    <property type="evidence" value="ECO:0007669"/>
    <property type="project" value="UniProtKB-KW"/>
</dbReference>
<feature type="region of interest" description="Disordered" evidence="4">
    <location>
        <begin position="53"/>
        <end position="103"/>
    </location>
</feature>
<gene>
    <name evidence="5" type="ORF">BJ508DRAFT_316597</name>
</gene>
<reference evidence="5 6" key="1">
    <citation type="journal article" date="2018" name="Nat. Ecol. Evol.">
        <title>Pezizomycetes genomes reveal the molecular basis of ectomycorrhizal truffle lifestyle.</title>
        <authorList>
            <person name="Murat C."/>
            <person name="Payen T."/>
            <person name="Noel B."/>
            <person name="Kuo A."/>
            <person name="Morin E."/>
            <person name="Chen J."/>
            <person name="Kohler A."/>
            <person name="Krizsan K."/>
            <person name="Balestrini R."/>
            <person name="Da Silva C."/>
            <person name="Montanini B."/>
            <person name="Hainaut M."/>
            <person name="Levati E."/>
            <person name="Barry K.W."/>
            <person name="Belfiori B."/>
            <person name="Cichocki N."/>
            <person name="Clum A."/>
            <person name="Dockter R.B."/>
            <person name="Fauchery L."/>
            <person name="Guy J."/>
            <person name="Iotti M."/>
            <person name="Le Tacon F."/>
            <person name="Lindquist E.A."/>
            <person name="Lipzen A."/>
            <person name="Malagnac F."/>
            <person name="Mello A."/>
            <person name="Molinier V."/>
            <person name="Miyauchi S."/>
            <person name="Poulain J."/>
            <person name="Riccioni C."/>
            <person name="Rubini A."/>
            <person name="Sitrit Y."/>
            <person name="Splivallo R."/>
            <person name="Traeger S."/>
            <person name="Wang M."/>
            <person name="Zifcakova L."/>
            <person name="Wipf D."/>
            <person name="Zambonelli A."/>
            <person name="Paolocci F."/>
            <person name="Nowrousian M."/>
            <person name="Ottonello S."/>
            <person name="Baldrian P."/>
            <person name="Spatafora J.W."/>
            <person name="Henrissat B."/>
            <person name="Nagy L.G."/>
            <person name="Aury J.M."/>
            <person name="Wincker P."/>
            <person name="Grigoriev I.V."/>
            <person name="Bonfante P."/>
            <person name="Martin F.M."/>
        </authorList>
    </citation>
    <scope>NUCLEOTIDE SEQUENCE [LARGE SCALE GENOMIC DNA]</scope>
    <source>
        <strain evidence="5 6">RN42</strain>
    </source>
</reference>
<organism evidence="5 6">
    <name type="scientific">Ascobolus immersus RN42</name>
    <dbReference type="NCBI Taxonomy" id="1160509"/>
    <lineage>
        <taxon>Eukaryota</taxon>
        <taxon>Fungi</taxon>
        <taxon>Dikarya</taxon>
        <taxon>Ascomycota</taxon>
        <taxon>Pezizomycotina</taxon>
        <taxon>Pezizomycetes</taxon>
        <taxon>Pezizales</taxon>
        <taxon>Ascobolaceae</taxon>
        <taxon>Ascobolus</taxon>
    </lineage>
</organism>
<dbReference type="Pfam" id="PF05637">
    <property type="entry name" value="Glyco_transf_34"/>
    <property type="match status" value="1"/>
</dbReference>
<feature type="compositionally biased region" description="Basic and acidic residues" evidence="4">
    <location>
        <begin position="65"/>
        <end position="96"/>
    </location>
</feature>
<name>A0A3N4IMU0_ASCIM</name>
<dbReference type="InterPro" id="IPR008630">
    <property type="entry name" value="Glyco_trans_34"/>
</dbReference>
<proteinExistence type="inferred from homology"/>
<evidence type="ECO:0000256" key="2">
    <source>
        <dbReference type="ARBA" id="ARBA00022676"/>
    </source>
</evidence>
<dbReference type="Gene3D" id="3.90.550.10">
    <property type="entry name" value="Spore Coat Polysaccharide Biosynthesis Protein SpsA, Chain A"/>
    <property type="match status" value="1"/>
</dbReference>
<dbReference type="InterPro" id="IPR029044">
    <property type="entry name" value="Nucleotide-diphossugar_trans"/>
</dbReference>
<keyword evidence="6" id="KW-1185">Reference proteome</keyword>
<dbReference type="STRING" id="1160509.A0A3N4IMU0"/>
<evidence type="ECO:0000313" key="5">
    <source>
        <dbReference type="EMBL" id="RPA87443.1"/>
    </source>
</evidence>
<dbReference type="AlphaFoldDB" id="A0A3N4IMU0"/>
<comment type="similarity">
    <text evidence="1">Belongs to the glycosyltransferase 34 family.</text>
</comment>
<evidence type="ECO:0000256" key="4">
    <source>
        <dbReference type="SAM" id="MobiDB-lite"/>
    </source>
</evidence>
<dbReference type="GO" id="GO:0006487">
    <property type="term" value="P:protein N-linked glycosylation"/>
    <property type="evidence" value="ECO:0007669"/>
    <property type="project" value="TreeGrafter"/>
</dbReference>
<dbReference type="SUPFAM" id="SSF53448">
    <property type="entry name" value="Nucleotide-diphospho-sugar transferases"/>
    <property type="match status" value="1"/>
</dbReference>
<dbReference type="EMBL" id="ML119646">
    <property type="protein sequence ID" value="RPA87443.1"/>
    <property type="molecule type" value="Genomic_DNA"/>
</dbReference>
<keyword evidence="2" id="KW-0328">Glycosyltransferase</keyword>
<evidence type="ECO:0000256" key="1">
    <source>
        <dbReference type="ARBA" id="ARBA00005664"/>
    </source>
</evidence>
<protein>
    <recommendedName>
        <fullName evidence="7">Galactosyl transferase</fullName>
    </recommendedName>
</protein>
<dbReference type="PANTHER" id="PTHR31306">
    <property type="entry name" value="ALPHA-1,6-MANNOSYLTRANSFERASE MNN11-RELATED"/>
    <property type="match status" value="1"/>
</dbReference>
<dbReference type="Proteomes" id="UP000275078">
    <property type="component" value="Unassembled WGS sequence"/>
</dbReference>
<evidence type="ECO:0008006" key="7">
    <source>
        <dbReference type="Google" id="ProtNLM"/>
    </source>
</evidence>
<evidence type="ECO:0000256" key="3">
    <source>
        <dbReference type="ARBA" id="ARBA00022679"/>
    </source>
</evidence>
<dbReference type="OrthoDB" id="205108at2759"/>
<dbReference type="GO" id="GO:0000139">
    <property type="term" value="C:Golgi membrane"/>
    <property type="evidence" value="ECO:0007669"/>
    <property type="project" value="TreeGrafter"/>
</dbReference>
<evidence type="ECO:0000313" key="6">
    <source>
        <dbReference type="Proteomes" id="UP000275078"/>
    </source>
</evidence>
<dbReference type="PANTHER" id="PTHR31306:SF4">
    <property type="entry name" value="ALPHA-1,2-GALACTOSYLTRANSFERASE"/>
    <property type="match status" value="1"/>
</dbReference>